<dbReference type="CDD" id="cd04301">
    <property type="entry name" value="NAT_SF"/>
    <property type="match status" value="1"/>
</dbReference>
<dbReference type="RefSeq" id="WP_203867218.1">
    <property type="nucleotide sequence ID" value="NZ_BONW01000016.1"/>
</dbReference>
<dbReference type="PROSITE" id="PS51186">
    <property type="entry name" value="GNAT"/>
    <property type="match status" value="1"/>
</dbReference>
<proteinExistence type="predicted"/>
<evidence type="ECO:0000313" key="3">
    <source>
        <dbReference type="Proteomes" id="UP000646749"/>
    </source>
</evidence>
<dbReference type="SUPFAM" id="SSF55729">
    <property type="entry name" value="Acyl-CoA N-acyltransferases (Nat)"/>
    <property type="match status" value="1"/>
</dbReference>
<keyword evidence="3" id="KW-1185">Reference proteome</keyword>
<reference evidence="2 3" key="1">
    <citation type="submission" date="2021-01" db="EMBL/GenBank/DDBJ databases">
        <title>Whole genome shotgun sequence of Plantactinospora endophytica NBRC 110450.</title>
        <authorList>
            <person name="Komaki H."/>
            <person name="Tamura T."/>
        </authorList>
    </citation>
    <scope>NUCLEOTIDE SEQUENCE [LARGE SCALE GENOMIC DNA]</scope>
    <source>
        <strain evidence="2 3">NBRC 110450</strain>
    </source>
</reference>
<comment type="caution">
    <text evidence="2">The sequence shown here is derived from an EMBL/GenBank/DDBJ whole genome shotgun (WGS) entry which is preliminary data.</text>
</comment>
<dbReference type="InterPro" id="IPR000182">
    <property type="entry name" value="GNAT_dom"/>
</dbReference>
<name>A0ABQ4E1Z3_9ACTN</name>
<evidence type="ECO:0000313" key="2">
    <source>
        <dbReference type="EMBL" id="GIG88728.1"/>
    </source>
</evidence>
<gene>
    <name evidence="2" type="ORF">Pen02_36640</name>
</gene>
<dbReference type="Pfam" id="PF00583">
    <property type="entry name" value="Acetyltransf_1"/>
    <property type="match status" value="1"/>
</dbReference>
<protein>
    <recommendedName>
        <fullName evidence="1">N-acetyltransferase domain-containing protein</fullName>
    </recommendedName>
</protein>
<dbReference type="EMBL" id="BONW01000016">
    <property type="protein sequence ID" value="GIG88728.1"/>
    <property type="molecule type" value="Genomic_DNA"/>
</dbReference>
<dbReference type="InterPro" id="IPR016181">
    <property type="entry name" value="Acyl_CoA_acyltransferase"/>
</dbReference>
<evidence type="ECO:0000259" key="1">
    <source>
        <dbReference type="PROSITE" id="PS51186"/>
    </source>
</evidence>
<feature type="domain" description="N-acetyltransferase" evidence="1">
    <location>
        <begin position="5"/>
        <end position="177"/>
    </location>
</feature>
<dbReference type="Gene3D" id="3.40.630.30">
    <property type="match status" value="1"/>
</dbReference>
<dbReference type="Proteomes" id="UP000646749">
    <property type="component" value="Unassembled WGS sequence"/>
</dbReference>
<organism evidence="2 3">
    <name type="scientific">Plantactinospora endophytica</name>
    <dbReference type="NCBI Taxonomy" id="673535"/>
    <lineage>
        <taxon>Bacteria</taxon>
        <taxon>Bacillati</taxon>
        <taxon>Actinomycetota</taxon>
        <taxon>Actinomycetes</taxon>
        <taxon>Micromonosporales</taxon>
        <taxon>Micromonosporaceae</taxon>
        <taxon>Plantactinospora</taxon>
    </lineage>
</organism>
<sequence length="183" mass="20556">MTAEIRLRTFNADQAGPVLEELVAIYVEVYDDSTDAFHGEQRYRIQLAGHMATPGWKLVTAGTDDEIIGYAYGFPLPPTTRWWRGLQTPLDSGFTEEDGRRTFAVSEIMVRTAWRRKGIGRSLHDTLLAGRPEPRATLLAEPDNFPAQAAYAAWGWDKVAVLRPRWDNAPLYEVLVKGVAPQL</sequence>
<accession>A0ABQ4E1Z3</accession>